<dbReference type="InterPro" id="IPR049304">
    <property type="entry name" value="Gly_rich_dom"/>
</dbReference>
<sequence length="604" mass="63018">MANESQAQCSNTITIPSGSSEINIELELTEVITYNTYCPNGFEYRVRIDYNVSFTGPTPTLWTLQGYLICDDGTELDENYFDLPEGGGSGTVLAAQSDWYTCYSNPPHPSPADLGCFNFRLVIQGPEIDENYREITEGVCENPNSCVEVVQVSELERLYIYRCDGPFTAPAEFDDAEVLVVGGGGGGGHGESAGGGGAGGLIYQASVPLTPGETYPVYVGRGGEGAAANQAGQNGMNSYFNNITAIGGGGGGSYHTNSTHNTGRSGGSGGGHASNSSSGPSGGSQGSEGAQGGQGNGQARSGGGGGGAETRGISGNGSRGGNGGEGASSPILEDLSVSVGIDNIFAAGGGGTGRPGQGNNQGAGGSGIGGNGSTDTGANGQQNTGSGGGAGWDGGGDGADGIVIIRLRLSSLPVEWEAINVDYQAVKNKVQVDWEVKQDPSTSHYVLERSTAGIDDFSSIAKIDAVKSTVGSVDYQYEDHQLPSSGERLYYRIKEVGFDGKHSYSDVYSVKIPATQKSKNKWLIYPNPASGREINVSYTAPTENLKTIQFRLVSPLLSTDFVHANGLNDFEESLQEIFAPLEKGLWVLEIRWEEKVEYIKLVKE</sequence>
<protein>
    <recommendedName>
        <fullName evidence="2">Glycine-rich domain-containing protein</fullName>
    </recommendedName>
</protein>
<organism evidence="3 4">
    <name type="scientific">Echinicola rosea</name>
    <dbReference type="NCBI Taxonomy" id="1807691"/>
    <lineage>
        <taxon>Bacteria</taxon>
        <taxon>Pseudomonadati</taxon>
        <taxon>Bacteroidota</taxon>
        <taxon>Cytophagia</taxon>
        <taxon>Cytophagales</taxon>
        <taxon>Cyclobacteriaceae</taxon>
        <taxon>Echinicola</taxon>
    </lineage>
</organism>
<feature type="compositionally biased region" description="Gly residues" evidence="1">
    <location>
        <begin position="280"/>
        <end position="326"/>
    </location>
</feature>
<accession>A0ABQ1V4L3</accession>
<dbReference type="Gene3D" id="2.60.40.10">
    <property type="entry name" value="Immunoglobulins"/>
    <property type="match status" value="1"/>
</dbReference>
<evidence type="ECO:0000256" key="1">
    <source>
        <dbReference type="SAM" id="MobiDB-lite"/>
    </source>
</evidence>
<evidence type="ECO:0000313" key="4">
    <source>
        <dbReference type="Proteomes" id="UP000647339"/>
    </source>
</evidence>
<evidence type="ECO:0000313" key="3">
    <source>
        <dbReference type="EMBL" id="GGF35013.1"/>
    </source>
</evidence>
<gene>
    <name evidence="3" type="ORF">GCM10011339_24150</name>
</gene>
<evidence type="ECO:0000259" key="2">
    <source>
        <dbReference type="Pfam" id="PF21722"/>
    </source>
</evidence>
<name>A0ABQ1V4L3_9BACT</name>
<proteinExistence type="predicted"/>
<feature type="region of interest" description="Disordered" evidence="1">
    <location>
        <begin position="254"/>
        <end position="330"/>
    </location>
</feature>
<feature type="compositionally biased region" description="Gly residues" evidence="1">
    <location>
        <begin position="348"/>
        <end position="372"/>
    </location>
</feature>
<feature type="region of interest" description="Disordered" evidence="1">
    <location>
        <begin position="348"/>
        <end position="394"/>
    </location>
</feature>
<feature type="compositionally biased region" description="Gly residues" evidence="1">
    <location>
        <begin position="385"/>
        <end position="394"/>
    </location>
</feature>
<dbReference type="EMBL" id="BMIU01000011">
    <property type="protein sequence ID" value="GGF35013.1"/>
    <property type="molecule type" value="Genomic_DNA"/>
</dbReference>
<feature type="domain" description="Glycine-rich" evidence="2">
    <location>
        <begin position="167"/>
        <end position="407"/>
    </location>
</feature>
<dbReference type="InterPro" id="IPR013783">
    <property type="entry name" value="Ig-like_fold"/>
</dbReference>
<reference evidence="4" key="1">
    <citation type="journal article" date="2019" name="Int. J. Syst. Evol. Microbiol.">
        <title>The Global Catalogue of Microorganisms (GCM) 10K type strain sequencing project: providing services to taxonomists for standard genome sequencing and annotation.</title>
        <authorList>
            <consortium name="The Broad Institute Genomics Platform"/>
            <consortium name="The Broad Institute Genome Sequencing Center for Infectious Disease"/>
            <person name="Wu L."/>
            <person name="Ma J."/>
        </authorList>
    </citation>
    <scope>NUCLEOTIDE SEQUENCE [LARGE SCALE GENOMIC DNA]</scope>
    <source>
        <strain evidence="4">CGMCC 1.15407</strain>
    </source>
</reference>
<dbReference type="Pfam" id="PF21722">
    <property type="entry name" value="Gly_rich_2"/>
    <property type="match status" value="1"/>
</dbReference>
<comment type="caution">
    <text evidence="3">The sequence shown here is derived from an EMBL/GenBank/DDBJ whole genome shotgun (WGS) entry which is preliminary data.</text>
</comment>
<keyword evidence="4" id="KW-1185">Reference proteome</keyword>
<dbReference type="Proteomes" id="UP000647339">
    <property type="component" value="Unassembled WGS sequence"/>
</dbReference>
<feature type="compositionally biased region" description="Low complexity" evidence="1">
    <location>
        <begin position="373"/>
        <end position="384"/>
    </location>
</feature>